<dbReference type="InterPro" id="IPR019557">
    <property type="entry name" value="AminoTfrase-like_pln_mobile"/>
</dbReference>
<feature type="domain" description="Aminotransferase-like plant mobile" evidence="1">
    <location>
        <begin position="192"/>
        <end position="266"/>
    </location>
</feature>
<dbReference type="Pfam" id="PF10536">
    <property type="entry name" value="PMD"/>
    <property type="match status" value="1"/>
</dbReference>
<proteinExistence type="predicted"/>
<evidence type="ECO:0000259" key="1">
    <source>
        <dbReference type="Pfam" id="PF10536"/>
    </source>
</evidence>
<accession>A0A9D3W7I0</accession>
<comment type="caution">
    <text evidence="2">The sequence shown here is derived from an EMBL/GenBank/DDBJ whole genome shotgun (WGS) entry which is preliminary data.</text>
</comment>
<gene>
    <name evidence="2" type="ORF">J1N35_007554</name>
</gene>
<dbReference type="OrthoDB" id="1302772at2759"/>
<reference evidence="2 3" key="1">
    <citation type="journal article" date="2021" name="Plant Biotechnol. J.">
        <title>Multi-omics assisted identification of the key and species-specific regulatory components of drought-tolerant mechanisms in Gossypium stocksii.</title>
        <authorList>
            <person name="Yu D."/>
            <person name="Ke L."/>
            <person name="Zhang D."/>
            <person name="Wu Y."/>
            <person name="Sun Y."/>
            <person name="Mei J."/>
            <person name="Sun J."/>
            <person name="Sun Y."/>
        </authorList>
    </citation>
    <scope>NUCLEOTIDE SEQUENCE [LARGE SCALE GENOMIC DNA]</scope>
    <source>
        <strain evidence="3">cv. E1</strain>
        <tissue evidence="2">Leaf</tissue>
    </source>
</reference>
<protein>
    <recommendedName>
        <fullName evidence="1">Aminotransferase-like plant mobile domain-containing protein</fullName>
    </recommendedName>
</protein>
<dbReference type="PANTHER" id="PTHR47592:SF29">
    <property type="entry name" value="ZINC FINGER, CCHC-TYPE"/>
    <property type="match status" value="1"/>
</dbReference>
<evidence type="ECO:0000313" key="2">
    <source>
        <dbReference type="EMBL" id="KAH1114176.1"/>
    </source>
</evidence>
<sequence length="272" mass="31774">MFLIEIDCIELNIHNVCEGDMGSEEETCQKIERKETLSDKSLLDGPNLVNAKELWDKLETRYMTEDATSKKFLISRFNNYQMVDGCSVMEQFRDIKTILNQFMQYDMKMDEIIVVSSIRDKLPPYWKDFKRSLKHKKEKISLETLANHLRIEEDMERKGKCICNKIPYCYNTEYDPITFEELRDARFLHVARMGKGCKLDLILVSMLMEMWKLEIHTFDLPFGKCTITFKDVQLQLGLPVDGPIVTGLIVAVDWRDVCEQFLGRVSNAISRA</sequence>
<dbReference type="Proteomes" id="UP000828251">
    <property type="component" value="Unassembled WGS sequence"/>
</dbReference>
<evidence type="ECO:0000313" key="3">
    <source>
        <dbReference type="Proteomes" id="UP000828251"/>
    </source>
</evidence>
<dbReference type="AlphaFoldDB" id="A0A9D3W7I0"/>
<organism evidence="2 3">
    <name type="scientific">Gossypium stocksii</name>
    <dbReference type="NCBI Taxonomy" id="47602"/>
    <lineage>
        <taxon>Eukaryota</taxon>
        <taxon>Viridiplantae</taxon>
        <taxon>Streptophyta</taxon>
        <taxon>Embryophyta</taxon>
        <taxon>Tracheophyta</taxon>
        <taxon>Spermatophyta</taxon>
        <taxon>Magnoliopsida</taxon>
        <taxon>eudicotyledons</taxon>
        <taxon>Gunneridae</taxon>
        <taxon>Pentapetalae</taxon>
        <taxon>rosids</taxon>
        <taxon>malvids</taxon>
        <taxon>Malvales</taxon>
        <taxon>Malvaceae</taxon>
        <taxon>Malvoideae</taxon>
        <taxon>Gossypium</taxon>
    </lineage>
</organism>
<dbReference type="PANTHER" id="PTHR47592">
    <property type="entry name" value="PBF68 PROTEIN"/>
    <property type="match status" value="1"/>
</dbReference>
<dbReference type="EMBL" id="JAIQCV010000003">
    <property type="protein sequence ID" value="KAH1114176.1"/>
    <property type="molecule type" value="Genomic_DNA"/>
</dbReference>
<dbReference type="Pfam" id="PF14223">
    <property type="entry name" value="Retrotran_gag_2"/>
    <property type="match status" value="1"/>
</dbReference>
<keyword evidence="3" id="KW-1185">Reference proteome</keyword>
<name>A0A9D3W7I0_9ROSI</name>